<dbReference type="AlphaFoldDB" id="A0A9W5YE95"/>
<name>A0A9W5YE95_9FIRM</name>
<organism evidence="1 2">
    <name type="scientific">Vallitalea longa</name>
    <dbReference type="NCBI Taxonomy" id="2936439"/>
    <lineage>
        <taxon>Bacteria</taxon>
        <taxon>Bacillati</taxon>
        <taxon>Bacillota</taxon>
        <taxon>Clostridia</taxon>
        <taxon>Lachnospirales</taxon>
        <taxon>Vallitaleaceae</taxon>
        <taxon>Vallitalea</taxon>
    </lineage>
</organism>
<comment type="caution">
    <text evidence="1">The sequence shown here is derived from an EMBL/GenBank/DDBJ whole genome shotgun (WGS) entry which is preliminary data.</text>
</comment>
<dbReference type="RefSeq" id="WP_281819861.1">
    <property type="nucleotide sequence ID" value="NZ_BRLB01000032.1"/>
</dbReference>
<gene>
    <name evidence="1" type="ORF">SH1V18_48420</name>
</gene>
<accession>A0A9W5YE95</accession>
<evidence type="ECO:0000313" key="1">
    <source>
        <dbReference type="EMBL" id="GKX32362.1"/>
    </source>
</evidence>
<sequence length="748" mass="86296">MKKTKIISYLLTWLCILGYFCSNSVTLMASSSIKPTIYTQQNNCTIGSNEKLRVHVNTRCSVYLYSVKYPDVESSSDLSRKGKYIKRCTSGGFYDITLKDVPDGCYRLYAKTSSYGYNNNNISLPSKTIVQVDNTKPEVLDINVNDNEVKIYYNDTISPETKGNNFYLQKISNASSSVCVISDEDMVDYELIFDDYESDSKYTDRFVFSSFDNSMFTNTNGTPNIIGKKVTGKKTFHEVGKYKLEYQAQDNPVTNNNKNFDEYRKWSNKNNVNLLVHRRPIANLTVNYAPSKDKSRLLIYNMNGSGYDLDHMDLSNKGITGERYEWKKVGEKDYRMGRIPTDLPGTDSNGIKIEYIIRYRVKDIEGAWSLPVTFTMSVEPKLILNAKLKTYKTDFSLDSIPASESLVLFDTTTSYNKRNLLDMSMYYYGSCKTDKIKKDSTYSATKNGMTYTWRDTNYKIPKTLKDGRYKFIVNATDYNNSAVKDTKEFNVRVKTPVDLESKFSGEYEGGNRISIPAKTSKYADNVTLELFYGTNYKTTINMRSINYGSYKKWTANYNIPENVNEGNYKAKFTATTPNGNTSTIYKNFRVNQLNITKVNIWGDWQHWRGQIDLFGKRLVNMPHRFMAYENVHIEAQIKGNPDRVYVRFSPSLEAMFFRNKYGQEYKYRDHIGYEVNFPLYMTSTDGKNYSVEYILPLADSTMDENDRRLKGHYWVEVTAIKGSTVKKKKISDIDITGNILDKVYIQPE</sequence>
<evidence type="ECO:0000313" key="2">
    <source>
        <dbReference type="Proteomes" id="UP001144256"/>
    </source>
</evidence>
<dbReference type="EMBL" id="BRLB01000032">
    <property type="protein sequence ID" value="GKX32362.1"/>
    <property type="molecule type" value="Genomic_DNA"/>
</dbReference>
<reference evidence="1" key="1">
    <citation type="submission" date="2022-06" db="EMBL/GenBank/DDBJ databases">
        <title>Vallitalea longa sp. nov., an anaerobic bacterium isolated from marine sediment.</title>
        <authorList>
            <person name="Hirano S."/>
            <person name="Terahara T."/>
            <person name="Mori K."/>
            <person name="Hamada M."/>
            <person name="Matsumoto R."/>
            <person name="Kobayashi T."/>
        </authorList>
    </citation>
    <scope>NUCLEOTIDE SEQUENCE</scope>
    <source>
        <strain evidence="1">SH18-1</strain>
    </source>
</reference>
<proteinExistence type="predicted"/>
<dbReference type="Proteomes" id="UP001144256">
    <property type="component" value="Unassembled WGS sequence"/>
</dbReference>
<protein>
    <submittedName>
        <fullName evidence="1">Uncharacterized protein</fullName>
    </submittedName>
</protein>
<keyword evidence="2" id="KW-1185">Reference proteome</keyword>